<proteinExistence type="predicted"/>
<protein>
    <submittedName>
        <fullName evidence="2">Uncharacterized protein</fullName>
    </submittedName>
</protein>
<gene>
    <name evidence="2" type="ORF">F8M41_018083</name>
</gene>
<organism evidence="2 3">
    <name type="scientific">Gigaspora margarita</name>
    <dbReference type="NCBI Taxonomy" id="4874"/>
    <lineage>
        <taxon>Eukaryota</taxon>
        <taxon>Fungi</taxon>
        <taxon>Fungi incertae sedis</taxon>
        <taxon>Mucoromycota</taxon>
        <taxon>Glomeromycotina</taxon>
        <taxon>Glomeromycetes</taxon>
        <taxon>Diversisporales</taxon>
        <taxon>Gigasporaceae</taxon>
        <taxon>Gigaspora</taxon>
    </lineage>
</organism>
<evidence type="ECO:0000313" key="2">
    <source>
        <dbReference type="EMBL" id="KAF0512024.1"/>
    </source>
</evidence>
<sequence length="303" mass="33954">MSDPVEYEKEVNTLRGTLQIAEAITNGVISTINTENAIHQYHLRSMIPVKKVDRKSDEENTQLAEKGKVESNESPSSPSIQLSKQSTQFVPTDIKDNNMNDGGCTKNQETGNNNRIIQQQSLQHNVGSSSVSTNDIRDLPVTSKEFGDNSMKLDLQETGCNSYNQQQGLQHEIDPLNCTFENVFCVPNLTEEEAIFIDKLLIAEEIDDIPAVTEEKESFSAAYATIGKDGYFWVKYGEQSLEATARRRNKERDPNDRAQIGFKVDAVIEYQNLSWTPVIGCLEVSGGLPRCPRSKEWDTTLKL</sequence>
<evidence type="ECO:0000256" key="1">
    <source>
        <dbReference type="SAM" id="MobiDB-lite"/>
    </source>
</evidence>
<dbReference type="OrthoDB" id="2350333at2759"/>
<reference evidence="2 3" key="1">
    <citation type="journal article" date="2019" name="Environ. Microbiol.">
        <title>At the nexus of three kingdoms: the genome of the mycorrhizal fungus Gigaspora margarita provides insights into plant, endobacterial and fungal interactions.</title>
        <authorList>
            <person name="Venice F."/>
            <person name="Ghignone S."/>
            <person name="Salvioli di Fossalunga A."/>
            <person name="Amselem J."/>
            <person name="Novero M."/>
            <person name="Xianan X."/>
            <person name="Sedzielewska Toro K."/>
            <person name="Morin E."/>
            <person name="Lipzen A."/>
            <person name="Grigoriev I.V."/>
            <person name="Henrissat B."/>
            <person name="Martin F.M."/>
            <person name="Bonfante P."/>
        </authorList>
    </citation>
    <scope>NUCLEOTIDE SEQUENCE [LARGE SCALE GENOMIC DNA]</scope>
    <source>
        <strain evidence="2 3">BEG34</strain>
    </source>
</reference>
<dbReference type="AlphaFoldDB" id="A0A8H4ELH3"/>
<name>A0A8H4ELH3_GIGMA</name>
<comment type="caution">
    <text evidence="2">The sequence shown here is derived from an EMBL/GenBank/DDBJ whole genome shotgun (WGS) entry which is preliminary data.</text>
</comment>
<dbReference type="Proteomes" id="UP000439903">
    <property type="component" value="Unassembled WGS sequence"/>
</dbReference>
<feature type="region of interest" description="Disordered" evidence="1">
    <location>
        <begin position="52"/>
        <end position="87"/>
    </location>
</feature>
<accession>A0A8H4ELH3</accession>
<keyword evidence="3" id="KW-1185">Reference proteome</keyword>
<feature type="compositionally biased region" description="Polar residues" evidence="1">
    <location>
        <begin position="72"/>
        <end position="87"/>
    </location>
</feature>
<dbReference type="EMBL" id="WTPW01000430">
    <property type="protein sequence ID" value="KAF0512024.1"/>
    <property type="molecule type" value="Genomic_DNA"/>
</dbReference>
<evidence type="ECO:0000313" key="3">
    <source>
        <dbReference type="Proteomes" id="UP000439903"/>
    </source>
</evidence>